<name>A0A8A7KGN5_9FIRM</name>
<keyword evidence="2" id="KW-1185">Reference proteome</keyword>
<dbReference type="EMBL" id="CP046640">
    <property type="protein sequence ID" value="QTL99245.1"/>
    <property type="molecule type" value="Genomic_DNA"/>
</dbReference>
<accession>A0A8A7KGN5</accession>
<dbReference type="Gene3D" id="1.10.1220.10">
    <property type="entry name" value="Met repressor-like"/>
    <property type="match status" value="1"/>
</dbReference>
<dbReference type="Proteomes" id="UP000665020">
    <property type="component" value="Chromosome"/>
</dbReference>
<dbReference type="InterPro" id="IPR013321">
    <property type="entry name" value="Arc_rbn_hlx_hlx"/>
</dbReference>
<organism evidence="1 2">
    <name type="scientific">Iocasia fonsfrigidae</name>
    <dbReference type="NCBI Taxonomy" id="2682810"/>
    <lineage>
        <taxon>Bacteria</taxon>
        <taxon>Bacillati</taxon>
        <taxon>Bacillota</taxon>
        <taxon>Clostridia</taxon>
        <taxon>Halanaerobiales</taxon>
        <taxon>Halanaerobiaceae</taxon>
        <taxon>Iocasia</taxon>
    </lineage>
</organism>
<reference evidence="1" key="1">
    <citation type="submission" date="2019-12" db="EMBL/GenBank/DDBJ databases">
        <authorList>
            <person name="zhang j."/>
            <person name="sun C.M."/>
        </authorList>
    </citation>
    <scope>NUCLEOTIDE SEQUENCE</scope>
    <source>
        <strain evidence="1">NS-1</strain>
    </source>
</reference>
<protein>
    <submittedName>
        <fullName evidence="1">Uncharacterized protein</fullName>
    </submittedName>
</protein>
<dbReference type="RefSeq" id="WP_164522354.1">
    <property type="nucleotide sequence ID" value="NZ_CP046640.1"/>
</dbReference>
<dbReference type="KEGG" id="ifn:GM661_15415"/>
<gene>
    <name evidence="1" type="ORF">GM661_15415</name>
</gene>
<evidence type="ECO:0000313" key="2">
    <source>
        <dbReference type="Proteomes" id="UP000665020"/>
    </source>
</evidence>
<evidence type="ECO:0000313" key="1">
    <source>
        <dbReference type="EMBL" id="QTL99245.1"/>
    </source>
</evidence>
<sequence>MAKKDSRQKKVLSEEKKRKIAREMVKGYKKMADINRELAEEGLRSHDETD</sequence>
<dbReference type="GO" id="GO:0006355">
    <property type="term" value="P:regulation of DNA-templated transcription"/>
    <property type="evidence" value="ECO:0007669"/>
    <property type="project" value="InterPro"/>
</dbReference>
<proteinExistence type="predicted"/>
<dbReference type="AlphaFoldDB" id="A0A8A7KGN5"/>